<feature type="transmembrane region" description="Helical" evidence="5">
    <location>
        <begin position="554"/>
        <end position="574"/>
    </location>
</feature>
<evidence type="ECO:0000259" key="6">
    <source>
        <dbReference type="Pfam" id="PF07782"/>
    </source>
</evidence>
<dbReference type="Proteomes" id="UP000492821">
    <property type="component" value="Unassembled WGS sequence"/>
</dbReference>
<accession>A0A7E4W629</accession>
<feature type="transmembrane region" description="Helical" evidence="5">
    <location>
        <begin position="379"/>
        <end position="397"/>
    </location>
</feature>
<dbReference type="PANTHER" id="PTHR21041">
    <property type="entry name" value="DENDRITIC CELL-SPECIFIC TRANSMEMBRANE PROTEIN"/>
    <property type="match status" value="1"/>
</dbReference>
<dbReference type="GO" id="GO:0016020">
    <property type="term" value="C:membrane"/>
    <property type="evidence" value="ECO:0007669"/>
    <property type="project" value="UniProtKB-SubCell"/>
</dbReference>
<dbReference type="Pfam" id="PF26039">
    <property type="entry name" value="Dcst2"/>
    <property type="match status" value="1"/>
</dbReference>
<dbReference type="WBParaSite" id="Pan_g6996.t1">
    <property type="protein sequence ID" value="Pan_g6996.t1"/>
    <property type="gene ID" value="Pan_g6996"/>
</dbReference>
<proteinExistence type="predicted"/>
<keyword evidence="4 5" id="KW-0472">Membrane</keyword>
<comment type="subcellular location">
    <subcellularLocation>
        <location evidence="1">Membrane</location>
        <topology evidence="1">Multi-pass membrane protein</topology>
    </subcellularLocation>
</comment>
<reference evidence="8" key="2">
    <citation type="submission" date="2020-10" db="UniProtKB">
        <authorList>
            <consortium name="WormBaseParasite"/>
        </authorList>
    </citation>
    <scope>IDENTIFICATION</scope>
</reference>
<feature type="transmembrane region" description="Helical" evidence="5">
    <location>
        <begin position="81"/>
        <end position="102"/>
    </location>
</feature>
<dbReference type="InterPro" id="IPR012858">
    <property type="entry name" value="DC_STAMP-like"/>
</dbReference>
<feature type="transmembrane region" description="Helical" evidence="5">
    <location>
        <begin position="123"/>
        <end position="139"/>
    </location>
</feature>
<dbReference type="AlphaFoldDB" id="A0A7E4W629"/>
<evidence type="ECO:0000256" key="5">
    <source>
        <dbReference type="SAM" id="Phobius"/>
    </source>
</evidence>
<dbReference type="Pfam" id="PF07782">
    <property type="entry name" value="DC_STAMP"/>
    <property type="match status" value="1"/>
</dbReference>
<evidence type="ECO:0000256" key="4">
    <source>
        <dbReference type="ARBA" id="ARBA00023136"/>
    </source>
</evidence>
<evidence type="ECO:0000313" key="8">
    <source>
        <dbReference type="WBParaSite" id="Pan_g6996.t1"/>
    </source>
</evidence>
<keyword evidence="7" id="KW-1185">Reference proteome</keyword>
<evidence type="ECO:0000256" key="1">
    <source>
        <dbReference type="ARBA" id="ARBA00004141"/>
    </source>
</evidence>
<evidence type="ECO:0000256" key="3">
    <source>
        <dbReference type="ARBA" id="ARBA00022989"/>
    </source>
</evidence>
<organism evidence="7 8">
    <name type="scientific">Panagrellus redivivus</name>
    <name type="common">Microworm</name>
    <dbReference type="NCBI Taxonomy" id="6233"/>
    <lineage>
        <taxon>Eukaryota</taxon>
        <taxon>Metazoa</taxon>
        <taxon>Ecdysozoa</taxon>
        <taxon>Nematoda</taxon>
        <taxon>Chromadorea</taxon>
        <taxon>Rhabditida</taxon>
        <taxon>Tylenchina</taxon>
        <taxon>Panagrolaimomorpha</taxon>
        <taxon>Panagrolaimoidea</taxon>
        <taxon>Panagrolaimidae</taxon>
        <taxon>Panagrellus</taxon>
    </lineage>
</organism>
<evidence type="ECO:0000256" key="2">
    <source>
        <dbReference type="ARBA" id="ARBA00022692"/>
    </source>
</evidence>
<dbReference type="PANTHER" id="PTHR21041:SF9">
    <property type="entry name" value="DENDRITIC CELL-SPECIFIC TRANSMEMBRANE PROTEIN-LIKE DOMAIN-CONTAINING PROTEIN"/>
    <property type="match status" value="1"/>
</dbReference>
<feature type="transmembrane region" description="Helical" evidence="5">
    <location>
        <begin position="460"/>
        <end position="484"/>
    </location>
</feature>
<sequence>MTSQIRAKAKAKATVGIRTFFEKVIPSFRTEPWKPKNFYERIFYHGTRENTIAGYMSAYFACHTIGIMFLCIVALKYDIDLQRAAIFIFMGAEVACLFTYLFRSARVVIMVAMPGLLTSKLRNLLLLTIVAWAFQYPAINVTRNLRSTAESVACVQERVREVAEEIRENANRKLGEIPLEEAQKLVSTAMMPFRMIRKTLRKLEDSVNRMLAWQRDIMSRITGMFESCSDLARQPFFACTAKFNELYYKCLDNTFDFVCQPIHMLKKQCYISRFLISFCEWPLALKRQLEEGVGGYVKDSLQKAVNATKNTTFYKIYASGKEKLNDTRESYETLNLTIKHDYDAKLRSDLRLSKFKEMLQEEMAGFEKFIEIVGMIADLATYPLMIWPFLSAFIYVIKFNKIDKTDNYYINTDILKIDEKRQEANGRTILPLNDAERKNYIWVTSIRIASREKMKLTIRMAMTIIAIVTPIMFVAADILTFTVLDTGYDFFKSNLTYIPKPNVYQLKVSGTGFISKLLTNILEVFQPLNLENDKKDGLWRECFRPPMAPNYFQYRMMLALFIIAIVIALFEVYVRRLPHLIAAHYLPHRRLPRALFLYREIINSRKTILSVTRNKVRKRNERLRLKNAKLGRPVDDGPSVNLPNKSTMCSRCCRDDLKLTSSGTTRICVNCESLYCIDCFSLRKKCIDCDWDLQKVAENVEFYVDSSCSDEDYEG</sequence>
<protein>
    <submittedName>
        <fullName evidence="8">DC_STAMP domain-containing protein</fullName>
    </submittedName>
</protein>
<evidence type="ECO:0000313" key="7">
    <source>
        <dbReference type="Proteomes" id="UP000492821"/>
    </source>
</evidence>
<dbReference type="InterPro" id="IPR051856">
    <property type="entry name" value="CSR-E3_Ligase_Protein"/>
</dbReference>
<feature type="domain" description="Dendritic cell-specific transmembrane protein-like" evidence="6">
    <location>
        <begin position="406"/>
        <end position="598"/>
    </location>
</feature>
<feature type="transmembrane region" description="Helical" evidence="5">
    <location>
        <begin position="52"/>
        <end position="75"/>
    </location>
</feature>
<keyword evidence="2 5" id="KW-0812">Transmembrane</keyword>
<reference evidence="7" key="1">
    <citation type="journal article" date="2013" name="Genetics">
        <title>The draft genome and transcriptome of Panagrellus redivivus are shaped by the harsh demands of a free-living lifestyle.</title>
        <authorList>
            <person name="Srinivasan J."/>
            <person name="Dillman A.R."/>
            <person name="Macchietto M.G."/>
            <person name="Heikkinen L."/>
            <person name="Lakso M."/>
            <person name="Fracchia K.M."/>
            <person name="Antoshechkin I."/>
            <person name="Mortazavi A."/>
            <person name="Wong G."/>
            <person name="Sternberg P.W."/>
        </authorList>
    </citation>
    <scope>NUCLEOTIDE SEQUENCE [LARGE SCALE GENOMIC DNA]</scope>
    <source>
        <strain evidence="7">MT8872</strain>
    </source>
</reference>
<name>A0A7E4W629_PANRE</name>
<keyword evidence="3 5" id="KW-1133">Transmembrane helix</keyword>